<keyword evidence="3" id="KW-1185">Reference proteome</keyword>
<dbReference type="EMBL" id="JAVRJZ010000016">
    <property type="protein sequence ID" value="KAK2711597.1"/>
    <property type="molecule type" value="Genomic_DNA"/>
</dbReference>
<dbReference type="Proteomes" id="UP001187531">
    <property type="component" value="Unassembled WGS sequence"/>
</dbReference>
<evidence type="ECO:0000313" key="2">
    <source>
        <dbReference type="EMBL" id="KAK2711597.1"/>
    </source>
</evidence>
<protein>
    <recommendedName>
        <fullName evidence="4">BESS domain-containing protein</fullName>
    </recommendedName>
</protein>
<evidence type="ECO:0008006" key="4">
    <source>
        <dbReference type="Google" id="ProtNLM"/>
    </source>
</evidence>
<name>A0AA88L0A6_ARTSF</name>
<evidence type="ECO:0000256" key="1">
    <source>
        <dbReference type="SAM" id="MobiDB-lite"/>
    </source>
</evidence>
<comment type="caution">
    <text evidence="2">The sequence shown here is derived from an EMBL/GenBank/DDBJ whole genome shotgun (WGS) entry which is preliminary data.</text>
</comment>
<evidence type="ECO:0000313" key="3">
    <source>
        <dbReference type="Proteomes" id="UP001187531"/>
    </source>
</evidence>
<dbReference type="AlphaFoldDB" id="A0AA88L0A6"/>
<accession>A0AA88L0A6</accession>
<feature type="region of interest" description="Disordered" evidence="1">
    <location>
        <begin position="168"/>
        <end position="198"/>
    </location>
</feature>
<gene>
    <name evidence="2" type="ORF">QYM36_012671</name>
</gene>
<sequence>MKNCKVKCLLQEELNQLIPKPSSFQREKKRLPDSTNQLVMLATACFNEPQTEENILAQGWAMKMKKLRPDQKLFAEKIINDTLFEAGLCPPTRERAQFEVYQRQSPLSASLTSPQSNYSPYNWQYHPYPPSNVLMTSPCRLADRPSTSASQPTQFENAENTVEFASKFSSMDQTSKDSESKPVNEVQNANVPASKEPYSIRQEIKVDSDTLTDEIKVEEKKGQLYESELYGLEPL</sequence>
<reference evidence="2" key="1">
    <citation type="submission" date="2023-07" db="EMBL/GenBank/DDBJ databases">
        <title>Chromosome-level genome assembly of Artemia franciscana.</title>
        <authorList>
            <person name="Jo E."/>
        </authorList>
    </citation>
    <scope>NUCLEOTIDE SEQUENCE</scope>
    <source>
        <tissue evidence="2">Whole body</tissue>
    </source>
</reference>
<organism evidence="2 3">
    <name type="scientific">Artemia franciscana</name>
    <name type="common">Brine shrimp</name>
    <name type="synonym">Artemia sanfranciscana</name>
    <dbReference type="NCBI Taxonomy" id="6661"/>
    <lineage>
        <taxon>Eukaryota</taxon>
        <taxon>Metazoa</taxon>
        <taxon>Ecdysozoa</taxon>
        <taxon>Arthropoda</taxon>
        <taxon>Crustacea</taxon>
        <taxon>Branchiopoda</taxon>
        <taxon>Anostraca</taxon>
        <taxon>Artemiidae</taxon>
        <taxon>Artemia</taxon>
    </lineage>
</organism>
<feature type="non-terminal residue" evidence="2">
    <location>
        <position position="1"/>
    </location>
</feature>
<proteinExistence type="predicted"/>